<feature type="transmembrane region" description="Helical" evidence="6">
    <location>
        <begin position="6"/>
        <end position="25"/>
    </location>
</feature>
<evidence type="ECO:0000256" key="6">
    <source>
        <dbReference type="SAM" id="Phobius"/>
    </source>
</evidence>
<keyword evidence="2" id="KW-0547">Nucleotide-binding</keyword>
<keyword evidence="6" id="KW-0812">Transmembrane</keyword>
<comment type="pathway">
    <text evidence="2">Glycolipid biosynthesis; lipid IV(A) biosynthesis; lipid IV(A) from (3R)-3-hydroxytetradecanoyl-[acyl-carrier-protein] and UDP-N-acetyl-alpha-D-glucosamine: step 6/6.</text>
</comment>
<reference evidence="8 9" key="1">
    <citation type="submission" date="2020-04" db="EMBL/GenBank/DDBJ databases">
        <authorList>
            <person name="Hitch T.C.A."/>
            <person name="Wylensek D."/>
            <person name="Clavel T."/>
        </authorList>
    </citation>
    <scope>NUCLEOTIDE SEQUENCE [LARGE SCALE GENOMIC DNA]</scope>
    <source>
        <strain evidence="8 9">PG-130-P53-12</strain>
    </source>
</reference>
<dbReference type="InterPro" id="IPR038107">
    <property type="entry name" value="Glycos_transf_N_sf"/>
</dbReference>
<dbReference type="Proteomes" id="UP000543804">
    <property type="component" value="Unassembled WGS sequence"/>
</dbReference>
<keyword evidence="9" id="KW-1185">Reference proteome</keyword>
<keyword evidence="2 8" id="KW-0418">Kinase</keyword>
<evidence type="ECO:0000313" key="9">
    <source>
        <dbReference type="Proteomes" id="UP000543804"/>
    </source>
</evidence>
<feature type="binding site" evidence="2">
    <location>
        <begin position="513"/>
        <end position="520"/>
    </location>
    <ligand>
        <name>ATP</name>
        <dbReference type="ChEBI" id="CHEBI:30616"/>
    </ligand>
</feature>
<protein>
    <recommendedName>
        <fullName evidence="2 3">Tetraacyldisaccharide 4'-kinase</fullName>
        <ecNumber evidence="2 3">2.7.1.130</ecNumber>
    </recommendedName>
    <alternativeName>
        <fullName evidence="2">Lipid A 4'-kinase</fullName>
    </alternativeName>
</protein>
<keyword evidence="2" id="KW-0441">Lipid A biosynthesis</keyword>
<dbReference type="GO" id="GO:0005524">
    <property type="term" value="F:ATP binding"/>
    <property type="evidence" value="ECO:0007669"/>
    <property type="project" value="UniProtKB-UniRule"/>
</dbReference>
<keyword evidence="2" id="KW-0067">ATP-binding</keyword>
<accession>A0A848BBA7</accession>
<proteinExistence type="inferred from homology"/>
<dbReference type="GO" id="GO:0009244">
    <property type="term" value="P:lipopolysaccharide core region biosynthetic process"/>
    <property type="evidence" value="ECO:0007669"/>
    <property type="project" value="UniProtKB-UniPathway"/>
</dbReference>
<comment type="function">
    <text evidence="2">Transfers the gamma-phosphate of ATP to the 4'-position of a tetraacyldisaccharide 1-phosphate intermediate (termed DS-1-P) to form tetraacyldisaccharide 1,4'-bis-phosphate (lipid IVA).</text>
</comment>
<dbReference type="UniPathway" id="UPA00359">
    <property type="reaction ID" value="UER00482"/>
</dbReference>
<dbReference type="PANTHER" id="PTHR42755:SF1">
    <property type="entry name" value="3-DEOXY-D-MANNO-OCTULOSONIC ACID TRANSFERASE, MITOCHONDRIAL-RELATED"/>
    <property type="match status" value="1"/>
</dbReference>
<feature type="domain" description="3-deoxy-D-manno-octulosonic-acid transferase N-terminal" evidence="7">
    <location>
        <begin position="33"/>
        <end position="215"/>
    </location>
</feature>
<dbReference type="InterPro" id="IPR007507">
    <property type="entry name" value="Glycos_transf_N"/>
</dbReference>
<dbReference type="SUPFAM" id="SSF53756">
    <property type="entry name" value="UDP-Glycosyltransferase/glycogen phosphorylase"/>
    <property type="match status" value="1"/>
</dbReference>
<dbReference type="Pfam" id="PF04413">
    <property type="entry name" value="Glycos_transf_N"/>
    <property type="match status" value="1"/>
</dbReference>
<dbReference type="GO" id="GO:0009029">
    <property type="term" value="F:lipid-A 4'-kinase activity"/>
    <property type="evidence" value="ECO:0007669"/>
    <property type="project" value="UniProtKB-UniRule"/>
</dbReference>
<evidence type="ECO:0000259" key="7">
    <source>
        <dbReference type="Pfam" id="PF04413"/>
    </source>
</evidence>
<feature type="active site" description="Proton acceptor" evidence="4">
    <location>
        <position position="64"/>
    </location>
</feature>
<gene>
    <name evidence="2 8" type="primary">lpxK</name>
    <name evidence="8" type="ORF">HF878_03635</name>
</gene>
<keyword evidence="1 2" id="KW-0808">Transferase</keyword>
<dbReference type="EC" id="2.7.1.130" evidence="2 3"/>
<dbReference type="UniPathway" id="UPA00958"/>
<dbReference type="SUPFAM" id="SSF52540">
    <property type="entry name" value="P-loop containing nucleoside triphosphate hydrolases"/>
    <property type="match status" value="1"/>
</dbReference>
<dbReference type="EMBL" id="JABAFA010000007">
    <property type="protein sequence ID" value="NMD98577.1"/>
    <property type="molecule type" value="Genomic_DNA"/>
</dbReference>
<dbReference type="InterPro" id="IPR003758">
    <property type="entry name" value="LpxK"/>
</dbReference>
<comment type="catalytic activity">
    <reaction evidence="2">
        <text>a lipid A disaccharide + ATP = a lipid IVA + ADP + H(+)</text>
        <dbReference type="Rhea" id="RHEA:67840"/>
        <dbReference type="ChEBI" id="CHEBI:15378"/>
        <dbReference type="ChEBI" id="CHEBI:30616"/>
        <dbReference type="ChEBI" id="CHEBI:176343"/>
        <dbReference type="ChEBI" id="CHEBI:176425"/>
        <dbReference type="ChEBI" id="CHEBI:456216"/>
        <dbReference type="EC" id="2.7.1.130"/>
    </reaction>
</comment>
<keyword evidence="6" id="KW-0472">Membrane</keyword>
<dbReference type="GO" id="GO:0005886">
    <property type="term" value="C:plasma membrane"/>
    <property type="evidence" value="ECO:0007669"/>
    <property type="project" value="TreeGrafter"/>
</dbReference>
<comment type="similarity">
    <text evidence="2">Belongs to the LpxK family.</text>
</comment>
<organism evidence="8 9">
    <name type="scientific">Selenomonas bovis</name>
    <dbReference type="NCBI Taxonomy" id="416586"/>
    <lineage>
        <taxon>Bacteria</taxon>
        <taxon>Bacillati</taxon>
        <taxon>Bacillota</taxon>
        <taxon>Negativicutes</taxon>
        <taxon>Selenomonadales</taxon>
        <taxon>Selenomonadaceae</taxon>
        <taxon>Selenomonas</taxon>
    </lineage>
</organism>
<sequence>MQLLYNIAAILIGVLIIPVFMVRAVREKGFVERIRQSLGFFPKHALDKVEKKDCIWVHAASVGEIVATSPLIKEFRKEFPKSPILVSVVTTSGYEMANRIIKDADAIIYFPLDLPWLAGHVLRRIRPRVYLPVETELWPNFLKTARELHVPVMMVNGRISDKSVKRYKHLHSILRDMIGTVKKFAMQSPIDADYIKRLGAPPELVTVTGNTKFDQTYTDVSAEEKQQILREMCLTKNEGIFLAGSTHRGEEEPVLRAFAAVRERHPDAKLVIAPRELLRTMEVTHICRKAGFTVATRTGLQKTPQQDVDIVILDTIGELGRVYSIGDVVYVGGSLVPHGGHNILEPAAHGKAIIVGHHMFNFKDTYALFKNRDACITVKSGKELAEAVVRLFDDPAHRRRMEQETLAIVQENKGASRKSAVLLHEMLDKYESAAENLPHVRSTQKIANLQTYFIDLVHSKEVHGVFLHLLLAVLYVFSLIYRQLVNCKLAGYELGIFRRKKLDCFVISLGNVTVGGTGKTPTAQRLARDIRDMGYRVVILNRGYRAKWHGDVGVVSDGKRLHMDAAEAGDEAYMLAKHLPNVPVLIGAERAITGQYAIDHFGAEVAILDDGYQHWQLARDMDILLVDAVNVFGNGYILPRGTLREPISHVRRANVCLLTKVDQAAAGSRDYIRETVRKYNDHALIIESIHQPRCFIPLDEWYENIGSEGIDVREMAGKRVVAVSAIGNPASFEQTLSDLGAVIIESLRYPDHHDYAEREMSDVLEQAEAKGAEAIVITEKDAVKIPPAVVRAKWPIPVYVICVEVTFQSGHAAFHALLEKKLAAARGEEAPTARAEKEG</sequence>
<dbReference type="NCBIfam" id="TIGR00682">
    <property type="entry name" value="lpxK"/>
    <property type="match status" value="1"/>
</dbReference>
<dbReference type="PANTHER" id="PTHR42755">
    <property type="entry name" value="3-DEOXY-MANNO-OCTULOSONATE CYTIDYLYLTRANSFERASE"/>
    <property type="match status" value="1"/>
</dbReference>
<dbReference type="Gene3D" id="3.40.50.11720">
    <property type="entry name" value="3-Deoxy-D-manno-octulosonic-acid transferase, N-terminal domain"/>
    <property type="match status" value="1"/>
</dbReference>
<evidence type="ECO:0000313" key="8">
    <source>
        <dbReference type="EMBL" id="NMD98577.1"/>
    </source>
</evidence>
<dbReference type="Gene3D" id="3.40.50.2000">
    <property type="entry name" value="Glycogen Phosphorylase B"/>
    <property type="match status" value="1"/>
</dbReference>
<evidence type="ECO:0000256" key="4">
    <source>
        <dbReference type="PIRSR" id="PIRSR639901-1"/>
    </source>
</evidence>
<keyword evidence="2" id="KW-0443">Lipid metabolism</keyword>
<dbReference type="InterPro" id="IPR027417">
    <property type="entry name" value="P-loop_NTPase"/>
</dbReference>
<dbReference type="Pfam" id="PF02606">
    <property type="entry name" value="LpxK"/>
    <property type="match status" value="1"/>
</dbReference>
<evidence type="ECO:0000256" key="3">
    <source>
        <dbReference type="NCBIfam" id="TIGR00682"/>
    </source>
</evidence>
<feature type="site" description="Transition state stabilizer" evidence="5">
    <location>
        <position position="134"/>
    </location>
</feature>
<feature type="site" description="Transition state stabilizer" evidence="5">
    <location>
        <position position="212"/>
    </location>
</feature>
<name>A0A848BBA7_9FIRM</name>
<evidence type="ECO:0000256" key="1">
    <source>
        <dbReference type="ARBA" id="ARBA00022679"/>
    </source>
</evidence>
<keyword evidence="2" id="KW-0444">Lipid biosynthesis</keyword>
<dbReference type="InterPro" id="IPR039901">
    <property type="entry name" value="Kdotransferase"/>
</dbReference>
<evidence type="ECO:0000256" key="2">
    <source>
        <dbReference type="HAMAP-Rule" id="MF_00409"/>
    </source>
</evidence>
<dbReference type="RefSeq" id="WP_170077230.1">
    <property type="nucleotide sequence ID" value="NZ_JABAFA010000007.1"/>
</dbReference>
<comment type="caution">
    <text evidence="8">The sequence shown here is derived from an EMBL/GenBank/DDBJ whole genome shotgun (WGS) entry which is preliminary data.</text>
</comment>
<dbReference type="HAMAP" id="MF_00409">
    <property type="entry name" value="LpxK"/>
    <property type="match status" value="1"/>
</dbReference>
<dbReference type="AlphaFoldDB" id="A0A848BBA7"/>
<dbReference type="GO" id="GO:0009245">
    <property type="term" value="P:lipid A biosynthetic process"/>
    <property type="evidence" value="ECO:0007669"/>
    <property type="project" value="UniProtKB-UniRule"/>
</dbReference>
<keyword evidence="6" id="KW-1133">Transmembrane helix</keyword>
<evidence type="ECO:0000256" key="5">
    <source>
        <dbReference type="PIRSR" id="PIRSR639901-2"/>
    </source>
</evidence>